<keyword evidence="3" id="KW-0862">Zinc</keyword>
<dbReference type="EMBL" id="JBHSOZ010000002">
    <property type="protein sequence ID" value="MFC5711541.1"/>
    <property type="molecule type" value="Genomic_DNA"/>
</dbReference>
<name>A0ABW0YHC7_9BACI</name>
<accession>A0ABW0YHC7</accession>
<dbReference type="InterPro" id="IPR050246">
    <property type="entry name" value="Class_II_FBP_aldolase"/>
</dbReference>
<organism evidence="5 6">
    <name type="scientific">Thalassorhabdus alkalitolerans</name>
    <dbReference type="NCBI Taxonomy" id="2282697"/>
    <lineage>
        <taxon>Bacteria</taxon>
        <taxon>Bacillati</taxon>
        <taxon>Bacillota</taxon>
        <taxon>Bacilli</taxon>
        <taxon>Bacillales</taxon>
        <taxon>Bacillaceae</taxon>
        <taxon>Thalassorhabdus</taxon>
    </lineage>
</organism>
<dbReference type="GO" id="GO:0004332">
    <property type="term" value="F:fructose-bisphosphate aldolase activity"/>
    <property type="evidence" value="ECO:0007669"/>
    <property type="project" value="UniProtKB-EC"/>
</dbReference>
<evidence type="ECO:0000256" key="1">
    <source>
        <dbReference type="ARBA" id="ARBA00001947"/>
    </source>
</evidence>
<dbReference type="PROSITE" id="PS00602">
    <property type="entry name" value="ALDOLASE_CLASS_II_1"/>
    <property type="match status" value="1"/>
</dbReference>
<evidence type="ECO:0000256" key="4">
    <source>
        <dbReference type="ARBA" id="ARBA00023239"/>
    </source>
</evidence>
<dbReference type="Gene3D" id="3.20.20.70">
    <property type="entry name" value="Aldolase class I"/>
    <property type="match status" value="1"/>
</dbReference>
<evidence type="ECO:0000256" key="3">
    <source>
        <dbReference type="ARBA" id="ARBA00022833"/>
    </source>
</evidence>
<dbReference type="NCBIfam" id="TIGR01859">
    <property type="entry name" value="fruc_bis_ald"/>
    <property type="match status" value="1"/>
</dbReference>
<dbReference type="PIRSF" id="PIRSF001359">
    <property type="entry name" value="F_bP_aldolase_II"/>
    <property type="match status" value="1"/>
</dbReference>
<dbReference type="InterPro" id="IPR013785">
    <property type="entry name" value="Aldolase_TIM"/>
</dbReference>
<dbReference type="RefSeq" id="WP_054637054.1">
    <property type="nucleotide sequence ID" value="NZ_JBHSOZ010000002.1"/>
</dbReference>
<dbReference type="SUPFAM" id="SSF51569">
    <property type="entry name" value="Aldolase"/>
    <property type="match status" value="1"/>
</dbReference>
<evidence type="ECO:0000256" key="2">
    <source>
        <dbReference type="ARBA" id="ARBA00022723"/>
    </source>
</evidence>
<dbReference type="Proteomes" id="UP001596142">
    <property type="component" value="Unassembled WGS sequence"/>
</dbReference>
<dbReference type="PROSITE" id="PS00806">
    <property type="entry name" value="ALDOLASE_CLASS_II_2"/>
    <property type="match status" value="1"/>
</dbReference>
<dbReference type="Pfam" id="PF01116">
    <property type="entry name" value="F_bP_aldolase"/>
    <property type="match status" value="1"/>
</dbReference>
<dbReference type="InterPro" id="IPR000771">
    <property type="entry name" value="FBA_II"/>
</dbReference>
<dbReference type="EC" id="4.1.2.13" evidence="5"/>
<keyword evidence="6" id="KW-1185">Reference proteome</keyword>
<dbReference type="NCBIfam" id="TIGR00167">
    <property type="entry name" value="cbbA"/>
    <property type="match status" value="1"/>
</dbReference>
<evidence type="ECO:0000313" key="5">
    <source>
        <dbReference type="EMBL" id="MFC5711541.1"/>
    </source>
</evidence>
<comment type="cofactor">
    <cofactor evidence="1">
        <name>Zn(2+)</name>
        <dbReference type="ChEBI" id="CHEBI:29105"/>
    </cofactor>
</comment>
<keyword evidence="4 5" id="KW-0456">Lyase</keyword>
<evidence type="ECO:0000313" key="6">
    <source>
        <dbReference type="Proteomes" id="UP001596142"/>
    </source>
</evidence>
<dbReference type="InterPro" id="IPR011289">
    <property type="entry name" value="Fruc_bis_ald_class-2"/>
</dbReference>
<keyword evidence="2" id="KW-0479">Metal-binding</keyword>
<proteinExistence type="predicted"/>
<comment type="caution">
    <text evidence="5">The sequence shown here is derived from an EMBL/GenBank/DDBJ whole genome shotgun (WGS) entry which is preliminary data.</text>
</comment>
<dbReference type="CDD" id="cd00947">
    <property type="entry name" value="TBP_aldolase_IIB"/>
    <property type="match status" value="1"/>
</dbReference>
<dbReference type="PANTHER" id="PTHR30304">
    <property type="entry name" value="D-TAGATOSE-1,6-BISPHOSPHATE ALDOLASE"/>
    <property type="match status" value="1"/>
</dbReference>
<gene>
    <name evidence="5" type="primary">fba</name>
    <name evidence="5" type="ORF">ACFPU1_01960</name>
</gene>
<reference evidence="6" key="1">
    <citation type="journal article" date="2019" name="Int. J. Syst. Evol. Microbiol.">
        <title>The Global Catalogue of Microorganisms (GCM) 10K type strain sequencing project: providing services to taxonomists for standard genome sequencing and annotation.</title>
        <authorList>
            <consortium name="The Broad Institute Genomics Platform"/>
            <consortium name="The Broad Institute Genome Sequencing Center for Infectious Disease"/>
            <person name="Wu L."/>
            <person name="Ma J."/>
        </authorList>
    </citation>
    <scope>NUCLEOTIDE SEQUENCE [LARGE SCALE GENOMIC DNA]</scope>
    <source>
        <strain evidence="6">CECT 7184</strain>
    </source>
</reference>
<dbReference type="PANTHER" id="PTHR30304:SF0">
    <property type="entry name" value="D-TAGATOSE-1,6-BISPHOSPHATE ALDOLASE SUBUNIT GATY-RELATED"/>
    <property type="match status" value="1"/>
</dbReference>
<protein>
    <submittedName>
        <fullName evidence="5">Class II fructose-1,6-bisphosphate aldolase</fullName>
        <ecNumber evidence="5">4.1.2.13</ecNumber>
    </submittedName>
</protein>
<sequence length="287" mass="30885">MPLVSMKEMLDKAKAEGYAVGQYNLNNLEFTQAILQAAEEEQSPLICGVSEGAARYMGGFKPVVDMVKTLMEAYNVTVPVAIHLDHGSSFEKCVEAIHAGFTSVMIDGSHYPLAENIALTKRVVDVAHAVGVSVEAELGRIGGQEDDLIVDDAEAAYAIPEECEELVRETNVDCFAPALGSVHGPYKGEPNLGFDHMKKISGLVGVPLVLHGGTGIPTKDIQKAIGYGHAKINVNTESQIASAKAVREVLDEKPELYDPRKYMGPARDAIKETVKGKMREFGSSNKA</sequence>